<accession>A0A937D6Q8</accession>
<dbReference type="GO" id="GO:0032259">
    <property type="term" value="P:methylation"/>
    <property type="evidence" value="ECO:0007669"/>
    <property type="project" value="UniProtKB-KW"/>
</dbReference>
<evidence type="ECO:0000313" key="2">
    <source>
        <dbReference type="EMBL" id="MBL0421208.1"/>
    </source>
</evidence>
<sequence length="230" mass="26329">MIPRLLRALTRRTPLAQNFVGFDKYRKAGAYHWRELEVNPEYRELMDEVAKHMAPRLSVFDIGCGDGAYLGTLAGCFAKGVGIDAEGEAIRQARKQFERRGIHNCQVHHLRIDEARQHFASTSERFDLVWSMDVIEHLPQPDELLCLAQEVMAPGATLVLGTPLFIRPDLVSPYHVREFTAEEIRELLAARFDIKSESKIVQTRRDGQRYPDSYYVATCERRAIPNSTSR</sequence>
<reference evidence="2" key="1">
    <citation type="submission" date="2021-01" db="EMBL/GenBank/DDBJ databases">
        <title>Ramlibacter sp. strain AW1 16S ribosomal RNA gene Genome sequencing and assembly.</title>
        <authorList>
            <person name="Kang M."/>
        </authorList>
    </citation>
    <scope>NUCLEOTIDE SEQUENCE</scope>
    <source>
        <strain evidence="2">AW1</strain>
    </source>
</reference>
<evidence type="ECO:0000259" key="1">
    <source>
        <dbReference type="Pfam" id="PF13847"/>
    </source>
</evidence>
<dbReference type="AlphaFoldDB" id="A0A937D6Q8"/>
<dbReference type="GO" id="GO:0008168">
    <property type="term" value="F:methyltransferase activity"/>
    <property type="evidence" value="ECO:0007669"/>
    <property type="project" value="UniProtKB-KW"/>
</dbReference>
<proteinExistence type="predicted"/>
<gene>
    <name evidence="2" type="ORF">JI739_12690</name>
</gene>
<dbReference type="SUPFAM" id="SSF53335">
    <property type="entry name" value="S-adenosyl-L-methionine-dependent methyltransferases"/>
    <property type="match status" value="1"/>
</dbReference>
<dbReference type="EMBL" id="JAEQNA010000004">
    <property type="protein sequence ID" value="MBL0421208.1"/>
    <property type="molecule type" value="Genomic_DNA"/>
</dbReference>
<dbReference type="Gene3D" id="3.40.50.150">
    <property type="entry name" value="Vaccinia Virus protein VP39"/>
    <property type="match status" value="1"/>
</dbReference>
<dbReference type="PANTHER" id="PTHR43861">
    <property type="entry name" value="TRANS-ACONITATE 2-METHYLTRANSFERASE-RELATED"/>
    <property type="match status" value="1"/>
</dbReference>
<dbReference type="RefSeq" id="WP_201684287.1">
    <property type="nucleotide sequence ID" value="NZ_JAEQNA010000004.1"/>
</dbReference>
<dbReference type="CDD" id="cd02440">
    <property type="entry name" value="AdoMet_MTases"/>
    <property type="match status" value="1"/>
</dbReference>
<keyword evidence="2" id="KW-0808">Transferase</keyword>
<organism evidence="2 3">
    <name type="scientific">Ramlibacter aurantiacus</name>
    <dbReference type="NCBI Taxonomy" id="2801330"/>
    <lineage>
        <taxon>Bacteria</taxon>
        <taxon>Pseudomonadati</taxon>
        <taxon>Pseudomonadota</taxon>
        <taxon>Betaproteobacteria</taxon>
        <taxon>Burkholderiales</taxon>
        <taxon>Comamonadaceae</taxon>
        <taxon>Ramlibacter</taxon>
    </lineage>
</organism>
<protein>
    <submittedName>
        <fullName evidence="2">Methyltransferase domain-containing protein</fullName>
    </submittedName>
</protein>
<dbReference type="Proteomes" id="UP000613011">
    <property type="component" value="Unassembled WGS sequence"/>
</dbReference>
<comment type="caution">
    <text evidence="2">The sequence shown here is derived from an EMBL/GenBank/DDBJ whole genome shotgun (WGS) entry which is preliminary data.</text>
</comment>
<keyword evidence="2" id="KW-0489">Methyltransferase</keyword>
<name>A0A937D6Q8_9BURK</name>
<dbReference type="InterPro" id="IPR025714">
    <property type="entry name" value="Methyltranfer_dom"/>
</dbReference>
<evidence type="ECO:0000313" key="3">
    <source>
        <dbReference type="Proteomes" id="UP000613011"/>
    </source>
</evidence>
<keyword evidence="3" id="KW-1185">Reference proteome</keyword>
<feature type="domain" description="Methyltransferase" evidence="1">
    <location>
        <begin position="57"/>
        <end position="164"/>
    </location>
</feature>
<dbReference type="Pfam" id="PF13847">
    <property type="entry name" value="Methyltransf_31"/>
    <property type="match status" value="1"/>
</dbReference>
<dbReference type="InterPro" id="IPR029063">
    <property type="entry name" value="SAM-dependent_MTases_sf"/>
</dbReference>